<accession>A0A517WEP9</accession>
<dbReference type="EMBL" id="CP036347">
    <property type="protein sequence ID" value="QDU03701.1"/>
    <property type="molecule type" value="Genomic_DNA"/>
</dbReference>
<evidence type="ECO:0000313" key="1">
    <source>
        <dbReference type="EMBL" id="QDU03701.1"/>
    </source>
</evidence>
<evidence type="ECO:0000313" key="2">
    <source>
        <dbReference type="Proteomes" id="UP000320722"/>
    </source>
</evidence>
<dbReference type="RefSeq" id="WP_145041541.1">
    <property type="nucleotide sequence ID" value="NZ_CP036347.1"/>
</dbReference>
<dbReference type="AlphaFoldDB" id="A0A517WEP9"/>
<gene>
    <name evidence="1" type="ORF">V6x_34240</name>
</gene>
<protein>
    <submittedName>
        <fullName evidence="1">Uncharacterized protein</fullName>
    </submittedName>
</protein>
<name>A0A517WEP9_9PLAN</name>
<sequence>MSTTETVLREILEQQAIGAAKIGGSFSSMAQRYGDPTEMIDVKGFGLDERCRIWDYDEVQVWSDASDTIDRIFFNTKFKHPQCTNQNFVGDLADMRDKLKDCDVETFEQVLDDDRSKLKRQSTRTELELMGDGIEIFAIFMADEAGSPQRLVLLRLNTI</sequence>
<proteinExistence type="predicted"/>
<dbReference type="Proteomes" id="UP000320722">
    <property type="component" value="Chromosome"/>
</dbReference>
<reference evidence="1 2" key="1">
    <citation type="submission" date="2019-02" db="EMBL/GenBank/DDBJ databases">
        <title>Deep-cultivation of Planctomycetes and their phenomic and genomic characterization uncovers novel biology.</title>
        <authorList>
            <person name="Wiegand S."/>
            <person name="Jogler M."/>
            <person name="Boedeker C."/>
            <person name="Pinto D."/>
            <person name="Vollmers J."/>
            <person name="Rivas-Marin E."/>
            <person name="Kohn T."/>
            <person name="Peeters S.H."/>
            <person name="Heuer A."/>
            <person name="Rast P."/>
            <person name="Oberbeckmann S."/>
            <person name="Bunk B."/>
            <person name="Jeske O."/>
            <person name="Meyerdierks A."/>
            <person name="Storesund J.E."/>
            <person name="Kallscheuer N."/>
            <person name="Luecker S."/>
            <person name="Lage O.M."/>
            <person name="Pohl T."/>
            <person name="Merkel B.J."/>
            <person name="Hornburger P."/>
            <person name="Mueller R.-W."/>
            <person name="Bruemmer F."/>
            <person name="Labrenz M."/>
            <person name="Spormann A.M."/>
            <person name="Op den Camp H."/>
            <person name="Overmann J."/>
            <person name="Amann R."/>
            <person name="Jetten M.S.M."/>
            <person name="Mascher T."/>
            <person name="Medema M.H."/>
            <person name="Devos D.P."/>
            <person name="Kaster A.-K."/>
            <person name="Ovreas L."/>
            <person name="Rohde M."/>
            <person name="Galperin M.Y."/>
            <person name="Jogler C."/>
        </authorList>
    </citation>
    <scope>NUCLEOTIDE SEQUENCE [LARGE SCALE GENOMIC DNA]</scope>
    <source>
        <strain evidence="1 2">V6</strain>
    </source>
</reference>
<organism evidence="1 2">
    <name type="scientific">Gimesia chilikensis</name>
    <dbReference type="NCBI Taxonomy" id="2605989"/>
    <lineage>
        <taxon>Bacteria</taxon>
        <taxon>Pseudomonadati</taxon>
        <taxon>Planctomycetota</taxon>
        <taxon>Planctomycetia</taxon>
        <taxon>Planctomycetales</taxon>
        <taxon>Planctomycetaceae</taxon>
        <taxon>Gimesia</taxon>
    </lineage>
</organism>